<dbReference type="Proteomes" id="UP001631969">
    <property type="component" value="Unassembled WGS sequence"/>
</dbReference>
<proteinExistence type="predicted"/>
<gene>
    <name evidence="1" type="ORF">ACI1P1_17920</name>
</gene>
<reference evidence="1" key="1">
    <citation type="submission" date="2024-12" db="EMBL/GenBank/DDBJ databases">
        <authorList>
            <person name="Wu N."/>
        </authorList>
    </citation>
    <scope>NUCLEOTIDE SEQUENCE</scope>
    <source>
        <strain evidence="1">P15</strain>
    </source>
</reference>
<accession>A0ACC7P2K6</accession>
<protein>
    <submittedName>
        <fullName evidence="1">Helicase-associated domain-containing protein</fullName>
    </submittedName>
</protein>
<name>A0ACC7P2K6_9BACL</name>
<comment type="caution">
    <text evidence="1">The sequence shown here is derived from an EMBL/GenBank/DDBJ whole genome shotgun (WGS) entry which is preliminary data.</text>
</comment>
<keyword evidence="2" id="KW-1185">Reference proteome</keyword>
<dbReference type="EMBL" id="JBJURJ010000012">
    <property type="protein sequence ID" value="MFM9330181.1"/>
    <property type="molecule type" value="Genomic_DNA"/>
</dbReference>
<evidence type="ECO:0000313" key="2">
    <source>
        <dbReference type="Proteomes" id="UP001631969"/>
    </source>
</evidence>
<keyword evidence="1" id="KW-0378">Hydrolase</keyword>
<organism evidence="1 2">
    <name type="scientific">Paenibacillus mesotrionivorans</name>
    <dbReference type="NCBI Taxonomy" id="3160968"/>
    <lineage>
        <taxon>Bacteria</taxon>
        <taxon>Bacillati</taxon>
        <taxon>Bacillota</taxon>
        <taxon>Bacilli</taxon>
        <taxon>Bacillales</taxon>
        <taxon>Paenibacillaceae</taxon>
        <taxon>Paenibacillus</taxon>
    </lineage>
</organism>
<sequence length="553" mass="61047">MSVHDPDLVAMKEELEAAYNGLRPWAKEVLRLLVARFGPLPAEQEELARLALREGLSGAHVRASLRLLQSNGLVHAVPKGWREHQYRVPEGHAAFWQEKLFPRLEPEPEEASFGAEGVRNEPGDAVKDVLQVLLAASRGELKLLKSGGLSGQSVRRLEQVLLARDGELEASGLAAAVPHRYGPAVAGALHMAAASGLLQVENGLVRPAGEAAAAWLGKPCRVLHQELYAIWKKAVAPTFSGWEFHALYALETAEPGRWYPLNHLFDWLRVCGMMDLDCMAQMGFISTRLVPLGAWGWLCLEQRDSGMAFMLPAPVAALREKDFEPRFAGIIVQPDLEIIVPPDPPPGLWWVLLQWCEWTVRGEISVFRLTPRSINAGRTAGGSVEALIRQMRDYSKVDIDEGVIRFIREQGRARPAESTAGPDIHAKEPPGPVRALEPLFAGATAKDGLVREPGVADAAAPEPEPLPAEVPAAWWTLNRRGHPSTEKEMVRRAIAMKTALRVGTACGEVMLVPLRIHEEAEDWVLYGMQGRLEVRLKPHEWTGLRLVWPGIHE</sequence>
<keyword evidence="1" id="KW-0547">Nucleotide-binding</keyword>
<evidence type="ECO:0000313" key="1">
    <source>
        <dbReference type="EMBL" id="MFM9330181.1"/>
    </source>
</evidence>
<keyword evidence="1" id="KW-0347">Helicase</keyword>
<keyword evidence="1" id="KW-0067">ATP-binding</keyword>